<dbReference type="KEGG" id="osn:115214246"/>
<evidence type="ECO:0000256" key="10">
    <source>
        <dbReference type="SAM" id="MobiDB-lite"/>
    </source>
</evidence>
<dbReference type="GO" id="GO:0034702">
    <property type="term" value="C:monoatomic ion channel complex"/>
    <property type="evidence" value="ECO:0007669"/>
    <property type="project" value="UniProtKB-KW"/>
</dbReference>
<protein>
    <submittedName>
        <fullName evidence="13">Uncharacterized protein LOC115214246 isoform X3</fullName>
    </submittedName>
</protein>
<keyword evidence="6 11" id="KW-1133">Transmembrane helix</keyword>
<dbReference type="InterPro" id="IPR031846">
    <property type="entry name" value="Hvcn1"/>
</dbReference>
<evidence type="ECO:0000256" key="7">
    <source>
        <dbReference type="ARBA" id="ARBA00023065"/>
    </source>
</evidence>
<comment type="subcellular location">
    <subcellularLocation>
        <location evidence="1">Cell membrane</location>
        <topology evidence="1">Multi-pass membrane protein</topology>
    </subcellularLocation>
</comment>
<keyword evidence="12" id="KW-1185">Reference proteome</keyword>
<sequence length="461" mass="52067">MSSPIPPGDRKNSAIRVSAIRALVAETLILAKTHGYADKIENELEEELRRDSKGPPKEISARLRRKGEMFFHSRFVILTVVILCVLDCALVLGELILDLHSVRDTLQETEKLSDSFINKLRKKYPADMEGMQEHLIYVYEKVLDSVMTWPKNSSVPNTTRPIHRSRRAADVDPIMEKWNVHVRLPGSHTLEEEIGHAFHLASISILAVLVAGTLLKMICFGTRFFKGKLEVFDAAILIVSFIVDLIFVNGLPRYKIEEFVFILAFLLPWRVIRVVNSLVVAVKDHEHFRLKLVYSRKKKILAVLKQKELKLDLFQTQIDSLRKLCVSHGITDSQINQCLYQEEPKEYGNIICAVVSRRRLSGEVASLAAGFSTCYLPILATTQVGVEPKSSKKTRLKAFSSSLDTPNSRKASKESVSTLIRENHKPQPDVQVGIEEDQKSPDSVICNDLEDIESNSSQSRP</sequence>
<evidence type="ECO:0000313" key="13">
    <source>
        <dbReference type="RefSeq" id="XP_029639231.1"/>
    </source>
</evidence>
<evidence type="ECO:0000313" key="12">
    <source>
        <dbReference type="Proteomes" id="UP000515154"/>
    </source>
</evidence>
<evidence type="ECO:0000256" key="2">
    <source>
        <dbReference type="ARBA" id="ARBA00022448"/>
    </source>
</evidence>
<dbReference type="AlphaFoldDB" id="A0A6P7SMX8"/>
<evidence type="ECO:0000256" key="5">
    <source>
        <dbReference type="ARBA" id="ARBA00022882"/>
    </source>
</evidence>
<feature type="transmembrane region" description="Helical" evidence="11">
    <location>
        <begin position="260"/>
        <end position="282"/>
    </location>
</feature>
<feature type="transmembrane region" description="Helical" evidence="11">
    <location>
        <begin position="197"/>
        <end position="219"/>
    </location>
</feature>
<feature type="transmembrane region" description="Helical" evidence="11">
    <location>
        <begin position="75"/>
        <end position="97"/>
    </location>
</feature>
<evidence type="ECO:0000256" key="8">
    <source>
        <dbReference type="ARBA" id="ARBA00023136"/>
    </source>
</evidence>
<organism evidence="12 13">
    <name type="scientific">Octopus sinensis</name>
    <name type="common">East Asian common octopus</name>
    <dbReference type="NCBI Taxonomy" id="2607531"/>
    <lineage>
        <taxon>Eukaryota</taxon>
        <taxon>Metazoa</taxon>
        <taxon>Spiralia</taxon>
        <taxon>Lophotrochozoa</taxon>
        <taxon>Mollusca</taxon>
        <taxon>Cephalopoda</taxon>
        <taxon>Coleoidea</taxon>
        <taxon>Octopodiformes</taxon>
        <taxon>Octopoda</taxon>
        <taxon>Incirrata</taxon>
        <taxon>Octopodidae</taxon>
        <taxon>Octopus</taxon>
    </lineage>
</organism>
<proteinExistence type="predicted"/>
<dbReference type="GO" id="GO:0030171">
    <property type="term" value="F:voltage-gated proton channel activity"/>
    <property type="evidence" value="ECO:0007669"/>
    <property type="project" value="InterPro"/>
</dbReference>
<dbReference type="PANTHER" id="PTHR46480:SF1">
    <property type="entry name" value="VOLTAGE-GATED HYDROGEN CHANNEL 1"/>
    <property type="match status" value="1"/>
</dbReference>
<feature type="transmembrane region" description="Helical" evidence="11">
    <location>
        <begin position="231"/>
        <end position="248"/>
    </location>
</feature>
<keyword evidence="8 11" id="KW-0472">Membrane</keyword>
<reference evidence="13" key="1">
    <citation type="submission" date="2025-08" db="UniProtKB">
        <authorList>
            <consortium name="RefSeq"/>
        </authorList>
    </citation>
    <scope>IDENTIFICATION</scope>
</reference>
<keyword evidence="2" id="KW-0813">Transport</keyword>
<evidence type="ECO:0000256" key="4">
    <source>
        <dbReference type="ARBA" id="ARBA00022692"/>
    </source>
</evidence>
<dbReference type="Gene3D" id="1.20.120.350">
    <property type="entry name" value="Voltage-gated potassium channels. Chain C"/>
    <property type="match status" value="1"/>
</dbReference>
<evidence type="ECO:0000256" key="3">
    <source>
        <dbReference type="ARBA" id="ARBA00022475"/>
    </source>
</evidence>
<dbReference type="RefSeq" id="XP_029639231.1">
    <property type="nucleotide sequence ID" value="XM_029783371.2"/>
</dbReference>
<evidence type="ECO:0000256" key="11">
    <source>
        <dbReference type="SAM" id="Phobius"/>
    </source>
</evidence>
<keyword evidence="9" id="KW-0407">Ion channel</keyword>
<keyword evidence="4 11" id="KW-0812">Transmembrane</keyword>
<evidence type="ECO:0000256" key="1">
    <source>
        <dbReference type="ARBA" id="ARBA00004651"/>
    </source>
</evidence>
<feature type="region of interest" description="Disordered" evidence="10">
    <location>
        <begin position="398"/>
        <end position="441"/>
    </location>
</feature>
<keyword evidence="7" id="KW-0406">Ion transport</keyword>
<feature type="compositionally biased region" description="Polar residues" evidence="10">
    <location>
        <begin position="399"/>
        <end position="420"/>
    </location>
</feature>
<dbReference type="Proteomes" id="UP000515154">
    <property type="component" value="Linkage group LG7"/>
</dbReference>
<evidence type="ECO:0000256" key="6">
    <source>
        <dbReference type="ARBA" id="ARBA00022989"/>
    </source>
</evidence>
<accession>A0A6P7SMX8</accession>
<keyword evidence="5" id="KW-0851">Voltage-gated channel</keyword>
<gene>
    <name evidence="13" type="primary">LOC115214246</name>
</gene>
<dbReference type="InterPro" id="IPR027359">
    <property type="entry name" value="Volt_channel_dom_sf"/>
</dbReference>
<dbReference type="GO" id="GO:0005886">
    <property type="term" value="C:plasma membrane"/>
    <property type="evidence" value="ECO:0007669"/>
    <property type="project" value="UniProtKB-SubCell"/>
</dbReference>
<evidence type="ECO:0000256" key="9">
    <source>
        <dbReference type="ARBA" id="ARBA00023303"/>
    </source>
</evidence>
<name>A0A6P7SMX8_9MOLL</name>
<keyword evidence="3" id="KW-1003">Cell membrane</keyword>
<dbReference type="PANTHER" id="PTHR46480">
    <property type="entry name" value="F20B24.22"/>
    <property type="match status" value="1"/>
</dbReference>